<keyword evidence="2" id="KW-1185">Reference proteome</keyword>
<sequence>MDASPSSDYKASAAHRVFACHELSATIFSFFGYHDAKRSLARLARTCKMFFKPAIENLWYELECFPPVLHALPPDCWEWADQWHHLARLKREFSKEECERLFLYTSQIRFFHDTVRIRGTDLAVYQHFSKVFEPRELFPCLRKLQWGPEEDELFPYIKIFLGPQLEHIEITIKDLNPTRVSIFPALESCSTLQTALLLDTYERQAIIPLSKVVTHWKLLRTLEIFYVSPEVFAYLASLPSLTTLKLGSVKGMDWDVVQSHIQPSTFPSLETLKIGSGWMKSTTQMIEIAKYRVSTINIIFEEHSTADMWKDLLGAVQNHVDNDTLKEFAIKEHIRSWISEPGREKQRITAAALSSLFTFKNLTSLRIVSTCGFDFDDTLLLDLALSLPKIKSLRLLAGREWDIGRPSIKLDALAHLSRHCQHLEDLGIHMVAEPEDLPEYSSYEPGSFICPVKALWVGNSPIKHPIRVAHLLSDWFPHLEDIWTNHPQSGEVFLTKRAPRWHKVKEFVKGMALARRQERNSGCTVLDPDFDGSALPDEDSVGEESDNDDYDDDEDDEDEDEYYSEDDEDDQLEAEYNFNSEGYDEDDDDDSDIGWGN</sequence>
<name>A0ACD3AJE1_9AGAR</name>
<dbReference type="EMBL" id="ML208440">
    <property type="protein sequence ID" value="TFK65329.1"/>
    <property type="molecule type" value="Genomic_DNA"/>
</dbReference>
<reference evidence="1 2" key="1">
    <citation type="journal article" date="2019" name="Nat. Ecol. Evol.">
        <title>Megaphylogeny resolves global patterns of mushroom evolution.</title>
        <authorList>
            <person name="Varga T."/>
            <person name="Krizsan K."/>
            <person name="Foldi C."/>
            <person name="Dima B."/>
            <person name="Sanchez-Garcia M."/>
            <person name="Sanchez-Ramirez S."/>
            <person name="Szollosi G.J."/>
            <person name="Szarkandi J.G."/>
            <person name="Papp V."/>
            <person name="Albert L."/>
            <person name="Andreopoulos W."/>
            <person name="Angelini C."/>
            <person name="Antonin V."/>
            <person name="Barry K.W."/>
            <person name="Bougher N.L."/>
            <person name="Buchanan P."/>
            <person name="Buyck B."/>
            <person name="Bense V."/>
            <person name="Catcheside P."/>
            <person name="Chovatia M."/>
            <person name="Cooper J."/>
            <person name="Damon W."/>
            <person name="Desjardin D."/>
            <person name="Finy P."/>
            <person name="Geml J."/>
            <person name="Haridas S."/>
            <person name="Hughes K."/>
            <person name="Justo A."/>
            <person name="Karasinski D."/>
            <person name="Kautmanova I."/>
            <person name="Kiss B."/>
            <person name="Kocsube S."/>
            <person name="Kotiranta H."/>
            <person name="LaButti K.M."/>
            <person name="Lechner B.E."/>
            <person name="Liimatainen K."/>
            <person name="Lipzen A."/>
            <person name="Lukacs Z."/>
            <person name="Mihaltcheva S."/>
            <person name="Morgado L.N."/>
            <person name="Niskanen T."/>
            <person name="Noordeloos M.E."/>
            <person name="Ohm R.A."/>
            <person name="Ortiz-Santana B."/>
            <person name="Ovrebo C."/>
            <person name="Racz N."/>
            <person name="Riley R."/>
            <person name="Savchenko A."/>
            <person name="Shiryaev A."/>
            <person name="Soop K."/>
            <person name="Spirin V."/>
            <person name="Szebenyi C."/>
            <person name="Tomsovsky M."/>
            <person name="Tulloss R.E."/>
            <person name="Uehling J."/>
            <person name="Grigoriev I.V."/>
            <person name="Vagvolgyi C."/>
            <person name="Papp T."/>
            <person name="Martin F.M."/>
            <person name="Miettinen O."/>
            <person name="Hibbett D.S."/>
            <person name="Nagy L.G."/>
        </authorList>
    </citation>
    <scope>NUCLEOTIDE SEQUENCE [LARGE SCALE GENOMIC DNA]</scope>
    <source>
        <strain evidence="1 2">NL-1719</strain>
    </source>
</reference>
<proteinExistence type="predicted"/>
<dbReference type="Proteomes" id="UP000308600">
    <property type="component" value="Unassembled WGS sequence"/>
</dbReference>
<accession>A0ACD3AJE1</accession>
<gene>
    <name evidence="1" type="ORF">BDN72DRAFT_962580</name>
</gene>
<protein>
    <submittedName>
        <fullName evidence="1">Uncharacterized protein</fullName>
    </submittedName>
</protein>
<evidence type="ECO:0000313" key="2">
    <source>
        <dbReference type="Proteomes" id="UP000308600"/>
    </source>
</evidence>
<evidence type="ECO:0000313" key="1">
    <source>
        <dbReference type="EMBL" id="TFK65329.1"/>
    </source>
</evidence>
<organism evidence="1 2">
    <name type="scientific">Pluteus cervinus</name>
    <dbReference type="NCBI Taxonomy" id="181527"/>
    <lineage>
        <taxon>Eukaryota</taxon>
        <taxon>Fungi</taxon>
        <taxon>Dikarya</taxon>
        <taxon>Basidiomycota</taxon>
        <taxon>Agaricomycotina</taxon>
        <taxon>Agaricomycetes</taxon>
        <taxon>Agaricomycetidae</taxon>
        <taxon>Agaricales</taxon>
        <taxon>Pluteineae</taxon>
        <taxon>Pluteaceae</taxon>
        <taxon>Pluteus</taxon>
    </lineage>
</organism>